<dbReference type="SUPFAM" id="SSF54909">
    <property type="entry name" value="Dimeric alpha+beta barrel"/>
    <property type="match status" value="1"/>
</dbReference>
<comment type="similarity">
    <text evidence="1">Belongs to the YciI family.</text>
</comment>
<evidence type="ECO:0000259" key="2">
    <source>
        <dbReference type="Pfam" id="PF03795"/>
    </source>
</evidence>
<dbReference type="PANTHER" id="PTHR35174:SF3">
    <property type="entry name" value="BLL7171 PROTEIN"/>
    <property type="match status" value="1"/>
</dbReference>
<dbReference type="RefSeq" id="WP_275030033.1">
    <property type="nucleotide sequence ID" value="NZ_CP118615.1"/>
</dbReference>
<proteinExistence type="inferred from homology"/>
<evidence type="ECO:0000256" key="1">
    <source>
        <dbReference type="ARBA" id="ARBA00007689"/>
    </source>
</evidence>
<gene>
    <name evidence="3" type="ORF">PVK37_23940</name>
</gene>
<dbReference type="Proteomes" id="UP001219605">
    <property type="component" value="Chromosome"/>
</dbReference>
<sequence>MAQYAIMIFESKTPGGWADLPPEVMAAHEQFPGKIEELGGKIVNGFALEPAGTARGVRGEVVTDGPFLESKEVLGGFFVIEARDIEHATAIAKLTPIASGGVEVRPLLSA</sequence>
<feature type="domain" description="YCII-related" evidence="2">
    <location>
        <begin position="60"/>
        <end position="107"/>
    </location>
</feature>
<accession>A0ABY7ZL36</accession>
<reference evidence="3 4" key="1">
    <citation type="submission" date="2023-02" db="EMBL/GenBank/DDBJ databases">
        <authorList>
            <person name="Mo P."/>
        </authorList>
    </citation>
    <scope>NUCLEOTIDE SEQUENCE [LARGE SCALE GENOMIC DNA]</scope>
    <source>
        <strain evidence="3 4">HUAS 3</strain>
    </source>
</reference>
<name>A0ABY7ZL36_9ACTN</name>
<evidence type="ECO:0000313" key="4">
    <source>
        <dbReference type="Proteomes" id="UP001219605"/>
    </source>
</evidence>
<dbReference type="PANTHER" id="PTHR35174">
    <property type="entry name" value="BLL7171 PROTEIN-RELATED"/>
    <property type="match status" value="1"/>
</dbReference>
<evidence type="ECO:0000313" key="3">
    <source>
        <dbReference type="EMBL" id="WDZ83491.1"/>
    </source>
</evidence>
<dbReference type="InterPro" id="IPR011008">
    <property type="entry name" value="Dimeric_a/b-barrel"/>
</dbReference>
<keyword evidence="4" id="KW-1185">Reference proteome</keyword>
<protein>
    <submittedName>
        <fullName evidence="3">YciI family protein</fullName>
    </submittedName>
</protein>
<dbReference type="InterPro" id="IPR005545">
    <property type="entry name" value="YCII"/>
</dbReference>
<dbReference type="EMBL" id="CP118615">
    <property type="protein sequence ID" value="WDZ83491.1"/>
    <property type="molecule type" value="Genomic_DNA"/>
</dbReference>
<dbReference type="Gene3D" id="3.30.70.1060">
    <property type="entry name" value="Dimeric alpha+beta barrel"/>
    <property type="match status" value="1"/>
</dbReference>
<dbReference type="Pfam" id="PF03795">
    <property type="entry name" value="YCII"/>
    <property type="match status" value="1"/>
</dbReference>
<organism evidence="3 4">
    <name type="scientific">Micromonospora cathayae</name>
    <dbReference type="NCBI Taxonomy" id="3028804"/>
    <lineage>
        <taxon>Bacteria</taxon>
        <taxon>Bacillati</taxon>
        <taxon>Actinomycetota</taxon>
        <taxon>Actinomycetes</taxon>
        <taxon>Micromonosporales</taxon>
        <taxon>Micromonosporaceae</taxon>
        <taxon>Micromonospora</taxon>
    </lineage>
</organism>